<keyword evidence="4" id="KW-1185">Reference proteome</keyword>
<dbReference type="GO" id="GO:0003924">
    <property type="term" value="F:GTPase activity"/>
    <property type="evidence" value="ECO:0007669"/>
    <property type="project" value="InterPro"/>
</dbReference>
<accession>A0AAN8K8U0</accession>
<dbReference type="Pfam" id="PF00071">
    <property type="entry name" value="Ras"/>
    <property type="match status" value="1"/>
</dbReference>
<dbReference type="InterPro" id="IPR001806">
    <property type="entry name" value="Small_GTPase"/>
</dbReference>
<dbReference type="FunFam" id="3.40.50.300:FF:001447">
    <property type="entry name" value="Ras-related protein Rab-1B"/>
    <property type="match status" value="1"/>
</dbReference>
<dbReference type="NCBIfam" id="TIGR00231">
    <property type="entry name" value="small_GTP"/>
    <property type="match status" value="1"/>
</dbReference>
<evidence type="ECO:0000256" key="2">
    <source>
        <dbReference type="ARBA" id="ARBA00022741"/>
    </source>
</evidence>
<dbReference type="SMART" id="SM00175">
    <property type="entry name" value="RAB"/>
    <property type="match status" value="1"/>
</dbReference>
<dbReference type="PROSITE" id="PS51421">
    <property type="entry name" value="RAS"/>
    <property type="match status" value="1"/>
</dbReference>
<keyword evidence="2" id="KW-0547">Nucleotide-binding</keyword>
<dbReference type="PANTHER" id="PTHR47978">
    <property type="match status" value="1"/>
</dbReference>
<dbReference type="GO" id="GO:0005525">
    <property type="term" value="F:GTP binding"/>
    <property type="evidence" value="ECO:0007669"/>
    <property type="project" value="InterPro"/>
</dbReference>
<proteinExistence type="inferred from homology"/>
<dbReference type="PRINTS" id="PR00449">
    <property type="entry name" value="RASTRNSFRMNG"/>
</dbReference>
<dbReference type="SUPFAM" id="SSF52540">
    <property type="entry name" value="P-loop containing nucleoside triphosphate hydrolases"/>
    <property type="match status" value="1"/>
</dbReference>
<dbReference type="AlphaFoldDB" id="A0AAN8K8U0"/>
<comment type="similarity">
    <text evidence="1">Belongs to the small GTPase superfamily. Rab family.</text>
</comment>
<dbReference type="SMART" id="SM00173">
    <property type="entry name" value="RAS"/>
    <property type="match status" value="1"/>
</dbReference>
<name>A0AAN8K8U0_PATCE</name>
<dbReference type="CDD" id="cd00154">
    <property type="entry name" value="Rab"/>
    <property type="match status" value="1"/>
</dbReference>
<protein>
    <submittedName>
        <fullName evidence="3">Uncharacterized protein</fullName>
    </submittedName>
</protein>
<comment type="caution">
    <text evidence="3">The sequence shown here is derived from an EMBL/GenBank/DDBJ whole genome shotgun (WGS) entry which is preliminary data.</text>
</comment>
<reference evidence="3 4" key="1">
    <citation type="submission" date="2024-01" db="EMBL/GenBank/DDBJ databases">
        <title>The genome of the rayed Mediterranean limpet Patella caerulea (Linnaeus, 1758).</title>
        <authorList>
            <person name="Anh-Thu Weber A."/>
            <person name="Halstead-Nussloch G."/>
        </authorList>
    </citation>
    <scope>NUCLEOTIDE SEQUENCE [LARGE SCALE GENOMIC DNA]</scope>
    <source>
        <strain evidence="3">AATW-2023a</strain>
        <tissue evidence="3">Whole specimen</tissue>
    </source>
</reference>
<dbReference type="InterPro" id="IPR005225">
    <property type="entry name" value="Small_GTP-bd"/>
</dbReference>
<evidence type="ECO:0000313" key="4">
    <source>
        <dbReference type="Proteomes" id="UP001347796"/>
    </source>
</evidence>
<organism evidence="3 4">
    <name type="scientific">Patella caerulea</name>
    <name type="common">Rayed Mediterranean limpet</name>
    <dbReference type="NCBI Taxonomy" id="87958"/>
    <lineage>
        <taxon>Eukaryota</taxon>
        <taxon>Metazoa</taxon>
        <taxon>Spiralia</taxon>
        <taxon>Lophotrochozoa</taxon>
        <taxon>Mollusca</taxon>
        <taxon>Gastropoda</taxon>
        <taxon>Patellogastropoda</taxon>
        <taxon>Patelloidea</taxon>
        <taxon>Patellidae</taxon>
        <taxon>Patella</taxon>
    </lineage>
</organism>
<evidence type="ECO:0000313" key="3">
    <source>
        <dbReference type="EMBL" id="KAK6192421.1"/>
    </source>
</evidence>
<dbReference type="PROSITE" id="PS51419">
    <property type="entry name" value="RAB"/>
    <property type="match status" value="1"/>
</dbReference>
<dbReference type="EMBL" id="JAZGQO010000002">
    <property type="protein sequence ID" value="KAK6192421.1"/>
    <property type="molecule type" value="Genomic_DNA"/>
</dbReference>
<dbReference type="InterPro" id="IPR027417">
    <property type="entry name" value="P-loop_NTPase"/>
</dbReference>
<evidence type="ECO:0000256" key="1">
    <source>
        <dbReference type="ARBA" id="ARBA00006270"/>
    </source>
</evidence>
<dbReference type="Gene3D" id="3.40.50.300">
    <property type="entry name" value="P-loop containing nucleotide triphosphate hydrolases"/>
    <property type="match status" value="1"/>
</dbReference>
<gene>
    <name evidence="3" type="ORF">SNE40_003890</name>
</gene>
<dbReference type="Proteomes" id="UP001347796">
    <property type="component" value="Unassembled WGS sequence"/>
</dbReference>
<sequence>MNRTTEGEYDYRVKIILLGDVSVGKSTFVRTLSKQDDIEHGCSCVTYKQNGYVEVECVRNGKKVLAKIIDTGGQEKFRSITASYYRGVHGCLFLFSKNKENTFDNIVSWVDELECFCPNDIVCTMLVGTTSSAYEQQICSEKAQKLGENINAPYAEVINSNSGQVVKILHNMIDQIVANSPKINSLTVSLPPPKQKKKKCMC</sequence>